<name>A0ABV5KC45_9ACTN</name>
<dbReference type="Proteomes" id="UP001589750">
    <property type="component" value="Unassembled WGS sequence"/>
</dbReference>
<reference evidence="1 2" key="1">
    <citation type="submission" date="2024-09" db="EMBL/GenBank/DDBJ databases">
        <authorList>
            <person name="Sun Q."/>
            <person name="Mori K."/>
        </authorList>
    </citation>
    <scope>NUCLEOTIDE SEQUENCE [LARGE SCALE GENOMIC DNA]</scope>
    <source>
        <strain evidence="1 2">JCM 9626</strain>
    </source>
</reference>
<evidence type="ECO:0000313" key="2">
    <source>
        <dbReference type="Proteomes" id="UP001589750"/>
    </source>
</evidence>
<protein>
    <submittedName>
        <fullName evidence="1">DUF5130 family protein</fullName>
    </submittedName>
</protein>
<dbReference type="Pfam" id="PF17174">
    <property type="entry name" value="DUF5130"/>
    <property type="match status" value="1"/>
</dbReference>
<dbReference type="Gene3D" id="3.10.310.50">
    <property type="match status" value="1"/>
</dbReference>
<keyword evidence="2" id="KW-1185">Reference proteome</keyword>
<dbReference type="InterPro" id="IPR033437">
    <property type="entry name" value="DUF5130"/>
</dbReference>
<proteinExistence type="predicted"/>
<comment type="caution">
    <text evidence="1">The sequence shown here is derived from an EMBL/GenBank/DDBJ whole genome shotgun (WGS) entry which is preliminary data.</text>
</comment>
<evidence type="ECO:0000313" key="1">
    <source>
        <dbReference type="EMBL" id="MFB9314211.1"/>
    </source>
</evidence>
<sequence>MPAGEYLKAADRAALDLTIRRAEQLCRAEFSVFVGRAQGAPRPFAVGLHRSLVAPDRSILVMVDPVARAVEVVTGSDVRRHLDDNGVELAVASMVGLFRDDDLVGGLRRGIQQLAEHAKPANTLHSSL</sequence>
<accession>A0ABV5KC45</accession>
<dbReference type="RefSeq" id="WP_170215421.1">
    <property type="nucleotide sequence ID" value="NZ_JBHMDG010000016.1"/>
</dbReference>
<gene>
    <name evidence="1" type="ORF">ACFFRI_14245</name>
</gene>
<organism evidence="1 2">
    <name type="scientific">Nocardioides plantarum</name>
    <dbReference type="NCBI Taxonomy" id="29299"/>
    <lineage>
        <taxon>Bacteria</taxon>
        <taxon>Bacillati</taxon>
        <taxon>Actinomycetota</taxon>
        <taxon>Actinomycetes</taxon>
        <taxon>Propionibacteriales</taxon>
        <taxon>Nocardioidaceae</taxon>
        <taxon>Nocardioides</taxon>
    </lineage>
</organism>
<dbReference type="EMBL" id="JBHMDG010000016">
    <property type="protein sequence ID" value="MFB9314211.1"/>
    <property type="molecule type" value="Genomic_DNA"/>
</dbReference>